<feature type="domain" description="MADF" evidence="2">
    <location>
        <begin position="25"/>
        <end position="125"/>
    </location>
</feature>
<name>A0A1B6M247_9HEMI</name>
<accession>A0A1B6M247</accession>
<reference evidence="3" key="1">
    <citation type="submission" date="2015-11" db="EMBL/GenBank/DDBJ databases">
        <title>De novo transcriptome assembly of four potential Pierce s Disease insect vectors from Arizona vineyards.</title>
        <authorList>
            <person name="Tassone E.E."/>
        </authorList>
    </citation>
    <scope>NUCLEOTIDE SEQUENCE</scope>
</reference>
<dbReference type="PROSITE" id="PS51029">
    <property type="entry name" value="MADF"/>
    <property type="match status" value="1"/>
</dbReference>
<dbReference type="Pfam" id="PF10545">
    <property type="entry name" value="MADF_DNA_bdg"/>
    <property type="match status" value="1"/>
</dbReference>
<evidence type="ECO:0000259" key="2">
    <source>
        <dbReference type="PROSITE" id="PS51029"/>
    </source>
</evidence>
<evidence type="ECO:0000313" key="3">
    <source>
        <dbReference type="EMBL" id="JAT29968.1"/>
    </source>
</evidence>
<dbReference type="EMBL" id="GEBQ01010009">
    <property type="protein sequence ID" value="JAT29968.1"/>
    <property type="molecule type" value="Transcribed_RNA"/>
</dbReference>
<feature type="region of interest" description="Disordered" evidence="1">
    <location>
        <begin position="286"/>
        <end position="311"/>
    </location>
</feature>
<dbReference type="PANTHER" id="PTHR21505">
    <property type="entry name" value="MADF DOMAIN-CONTAINING PROTEIN-RELATED"/>
    <property type="match status" value="1"/>
</dbReference>
<evidence type="ECO:0000256" key="1">
    <source>
        <dbReference type="SAM" id="MobiDB-lite"/>
    </source>
</evidence>
<sequence>MTEETAAVRPRKSLTPKWSTENIIAFLETYQHFHLLWDMRNADYSNKHKREKEMEKLREVLIQKGLVVPDILFLRNKIKIIKTTYRQELQKLEESKKNGMGTDEVYEPKLFWFYEADCFLRHVVANRPSSSIMQLQGKKTYQCHDEFGESGCSKVLSEGIFNGMLEIVSEDATEDGCDVNNGSFVLTDNSLQKSSTITSEIRRIKKKRRYGKIFKIDKVLAKPQKLVNACVQSRTTPTQHFYKEQDEYDFFAQHIAEQLRKLPTKRFILLQNKIQGLVTAERMEHLTEDPQSCSPNHRPASSPPEIKGKDGKDHLWFNGHLYAKQSTDVDSTKVNHLRTD</sequence>
<organism evidence="3">
    <name type="scientific">Graphocephala atropunctata</name>
    <dbReference type="NCBI Taxonomy" id="36148"/>
    <lineage>
        <taxon>Eukaryota</taxon>
        <taxon>Metazoa</taxon>
        <taxon>Ecdysozoa</taxon>
        <taxon>Arthropoda</taxon>
        <taxon>Hexapoda</taxon>
        <taxon>Insecta</taxon>
        <taxon>Pterygota</taxon>
        <taxon>Neoptera</taxon>
        <taxon>Paraneoptera</taxon>
        <taxon>Hemiptera</taxon>
        <taxon>Auchenorrhyncha</taxon>
        <taxon>Membracoidea</taxon>
        <taxon>Cicadellidae</taxon>
        <taxon>Cicadellinae</taxon>
        <taxon>Cicadellini</taxon>
        <taxon>Graphocephala</taxon>
    </lineage>
</organism>
<dbReference type="AlphaFoldDB" id="A0A1B6M247"/>
<dbReference type="InterPro" id="IPR006578">
    <property type="entry name" value="MADF-dom"/>
</dbReference>
<gene>
    <name evidence="3" type="ORF">g.25256</name>
</gene>
<protein>
    <recommendedName>
        <fullName evidence="2">MADF domain-containing protein</fullName>
    </recommendedName>
</protein>
<dbReference type="PANTHER" id="PTHR21505:SF8">
    <property type="entry name" value="DPT-YFP REPRESSOR BY OVEREXPRESSION, ISOFORM D-RELATED"/>
    <property type="match status" value="1"/>
</dbReference>
<proteinExistence type="predicted"/>